<protein>
    <submittedName>
        <fullName evidence="9">Glutamyl-Q tRNA(Asp) synthetase Glu-Q-RSs</fullName>
        <ecNumber evidence="9">6.1.1.-</ecNumber>
    </submittedName>
</protein>
<accession>I0KCQ9</accession>
<keyword evidence="1 7" id="KW-0436">Ligase</keyword>
<evidence type="ECO:0000256" key="1">
    <source>
        <dbReference type="ARBA" id="ARBA00022598"/>
    </source>
</evidence>
<dbReference type="PROSITE" id="PS00178">
    <property type="entry name" value="AA_TRNA_LIGASE_I"/>
    <property type="match status" value="1"/>
</dbReference>
<dbReference type="InterPro" id="IPR020058">
    <property type="entry name" value="Glu/Gln-tRNA-synth_Ib_cat-dom"/>
</dbReference>
<dbReference type="eggNOG" id="COG0008">
    <property type="taxonomic scope" value="Bacteria"/>
</dbReference>
<dbReference type="PRINTS" id="PR00987">
    <property type="entry name" value="TRNASYNTHGLU"/>
</dbReference>
<keyword evidence="4" id="KW-0862">Zinc</keyword>
<dbReference type="Proteomes" id="UP000011058">
    <property type="component" value="Chromosome"/>
</dbReference>
<dbReference type="PATRIC" id="fig|1166018.3.peg.854"/>
<feature type="domain" description="Glutamyl/glutaminyl-tRNA synthetase class Ib catalytic" evidence="8">
    <location>
        <begin position="2"/>
        <end position="112"/>
    </location>
</feature>
<dbReference type="KEGG" id="fae:FAES_3906"/>
<dbReference type="PANTHER" id="PTHR43311:SF1">
    <property type="entry name" value="GLUTAMYL-Q TRNA(ASP) SYNTHETASE"/>
    <property type="match status" value="1"/>
</dbReference>
<evidence type="ECO:0000256" key="5">
    <source>
        <dbReference type="ARBA" id="ARBA00022840"/>
    </source>
</evidence>
<feature type="domain" description="Glutamyl/glutaminyl-tRNA synthetase class Ib catalytic" evidence="8">
    <location>
        <begin position="139"/>
        <end position="195"/>
    </location>
</feature>
<dbReference type="InterPro" id="IPR014729">
    <property type="entry name" value="Rossmann-like_a/b/a_fold"/>
</dbReference>
<dbReference type="SUPFAM" id="SSF52374">
    <property type="entry name" value="Nucleotidylyl transferase"/>
    <property type="match status" value="1"/>
</dbReference>
<evidence type="ECO:0000313" key="9">
    <source>
        <dbReference type="EMBL" id="CCH01912.1"/>
    </source>
</evidence>
<dbReference type="InterPro" id="IPR001412">
    <property type="entry name" value="aa-tRNA-synth_I_CS"/>
</dbReference>
<evidence type="ECO:0000256" key="6">
    <source>
        <dbReference type="ARBA" id="ARBA00023146"/>
    </source>
</evidence>
<dbReference type="Gene3D" id="3.40.50.620">
    <property type="entry name" value="HUPs"/>
    <property type="match status" value="2"/>
</dbReference>
<reference evidence="9 10" key="1">
    <citation type="journal article" date="2012" name="J. Bacteriol.">
        <title>Genome Sequence of Fibrella aestuarina BUZ 2T, a Filamentous Marine Bacterium.</title>
        <authorList>
            <person name="Filippini M."/>
            <person name="Qi W."/>
            <person name="Blom J."/>
            <person name="Goesmann A."/>
            <person name="Smits T.H."/>
            <person name="Bagheri H.C."/>
        </authorList>
    </citation>
    <scope>NUCLEOTIDE SEQUENCE [LARGE SCALE GENOMIC DNA]</scope>
    <source>
        <strain evidence="10">BUZ 2T</strain>
    </source>
</reference>
<dbReference type="PANTHER" id="PTHR43311">
    <property type="entry name" value="GLUTAMATE--TRNA LIGASE"/>
    <property type="match status" value="1"/>
</dbReference>
<dbReference type="InterPro" id="IPR049940">
    <property type="entry name" value="GluQ/Sye"/>
</dbReference>
<keyword evidence="6 7" id="KW-0030">Aminoacyl-tRNA synthetase</keyword>
<dbReference type="EMBL" id="HE796683">
    <property type="protein sequence ID" value="CCH01912.1"/>
    <property type="molecule type" value="Genomic_DNA"/>
</dbReference>
<evidence type="ECO:0000313" key="10">
    <source>
        <dbReference type="Proteomes" id="UP000011058"/>
    </source>
</evidence>
<evidence type="ECO:0000256" key="3">
    <source>
        <dbReference type="ARBA" id="ARBA00022741"/>
    </source>
</evidence>
<dbReference type="InterPro" id="IPR000924">
    <property type="entry name" value="Glu/Gln-tRNA-synth"/>
</dbReference>
<keyword evidence="3 7" id="KW-0547">Nucleotide-binding</keyword>
<sequence>MLTRIAPTPSGYLHIGNAVNFVLTWLAARQRGGRVLLRIDDLDADRKRPEYVADIFYTLDWLGLDYDLGPSGPDDFEANWSQRHRLARYEATLGQLAAAEAVYACGWSRKQLVQFGDTYPAAIRTQHLPLDALDVAWRFRADDGGDFVVRRRDGLPAYQIASLTDDIDFGVTHLVRGQDLYNSTRMQRELAERLKRGTFSPDKSIADSGTFLEAQVWHHPLLLDASGQKLAKSAGSGAAGPTSIRAMRLAGESPARVFQQVGTLLRESLGTLPELGDSLADLLSLNAIADAVFRPVHTVK</sequence>
<evidence type="ECO:0000256" key="4">
    <source>
        <dbReference type="ARBA" id="ARBA00022833"/>
    </source>
</evidence>
<keyword evidence="7" id="KW-0648">Protein biosynthesis</keyword>
<keyword evidence="10" id="KW-1185">Reference proteome</keyword>
<dbReference type="Pfam" id="PF00749">
    <property type="entry name" value="tRNA-synt_1c"/>
    <property type="match status" value="2"/>
</dbReference>
<dbReference type="STRING" id="1166018.FAES_3906"/>
<evidence type="ECO:0000256" key="2">
    <source>
        <dbReference type="ARBA" id="ARBA00022723"/>
    </source>
</evidence>
<evidence type="ECO:0000259" key="8">
    <source>
        <dbReference type="Pfam" id="PF00749"/>
    </source>
</evidence>
<name>I0KCQ9_9BACT</name>
<dbReference type="GO" id="GO:0006424">
    <property type="term" value="P:glutamyl-tRNA aminoacylation"/>
    <property type="evidence" value="ECO:0007669"/>
    <property type="project" value="TreeGrafter"/>
</dbReference>
<dbReference type="HOGENOM" id="CLU_015768_0_3_10"/>
<proteinExistence type="inferred from homology"/>
<dbReference type="GO" id="GO:0005524">
    <property type="term" value="F:ATP binding"/>
    <property type="evidence" value="ECO:0007669"/>
    <property type="project" value="UniProtKB-KW"/>
</dbReference>
<organism evidence="9 10">
    <name type="scientific">Fibrella aestuarina BUZ 2</name>
    <dbReference type="NCBI Taxonomy" id="1166018"/>
    <lineage>
        <taxon>Bacteria</taxon>
        <taxon>Pseudomonadati</taxon>
        <taxon>Bacteroidota</taxon>
        <taxon>Cytophagia</taxon>
        <taxon>Cytophagales</taxon>
        <taxon>Spirosomataceae</taxon>
        <taxon>Fibrella</taxon>
    </lineage>
</organism>
<dbReference type="AlphaFoldDB" id="I0KCQ9"/>
<dbReference type="GO" id="GO:0005829">
    <property type="term" value="C:cytosol"/>
    <property type="evidence" value="ECO:0007669"/>
    <property type="project" value="TreeGrafter"/>
</dbReference>
<dbReference type="RefSeq" id="WP_015333011.1">
    <property type="nucleotide sequence ID" value="NC_020054.1"/>
</dbReference>
<evidence type="ECO:0000256" key="7">
    <source>
        <dbReference type="RuleBase" id="RU363037"/>
    </source>
</evidence>
<dbReference type="OrthoDB" id="9807503at2"/>
<dbReference type="EC" id="6.1.1.-" evidence="9"/>
<dbReference type="GO" id="GO:0004818">
    <property type="term" value="F:glutamate-tRNA ligase activity"/>
    <property type="evidence" value="ECO:0007669"/>
    <property type="project" value="TreeGrafter"/>
</dbReference>
<keyword evidence="5 7" id="KW-0067">ATP-binding</keyword>
<keyword evidence="2" id="KW-0479">Metal-binding</keyword>
<comment type="similarity">
    <text evidence="7">Belongs to the class-I aminoacyl-tRNA synthetase family.</text>
</comment>
<gene>
    <name evidence="9" type="ORF">FAES_3906</name>
</gene>